<organism evidence="1 2">
    <name type="scientific">Sinomicrobium oceani</name>
    <dbReference type="NCBI Taxonomy" id="1150368"/>
    <lineage>
        <taxon>Bacteria</taxon>
        <taxon>Pseudomonadati</taxon>
        <taxon>Bacteroidota</taxon>
        <taxon>Flavobacteriia</taxon>
        <taxon>Flavobacteriales</taxon>
        <taxon>Flavobacteriaceae</taxon>
        <taxon>Sinomicrobium</taxon>
    </lineage>
</organism>
<keyword evidence="2" id="KW-1185">Reference proteome</keyword>
<dbReference type="Proteomes" id="UP000182248">
    <property type="component" value="Unassembled WGS sequence"/>
</dbReference>
<proteinExistence type="predicted"/>
<gene>
    <name evidence="1" type="ORF">SAMN02927921_03663</name>
</gene>
<sequence length="63" mass="7179">MCFEIKNEGSQGIKKRSVPGSLFLFFQLSNTYNKHQIIRDTYLLTSEYSLIMLSTISDTGLIS</sequence>
<protein>
    <submittedName>
        <fullName evidence="1">Uncharacterized protein</fullName>
    </submittedName>
</protein>
<dbReference type="AlphaFoldDB" id="A0A1K1RKE0"/>
<evidence type="ECO:0000313" key="2">
    <source>
        <dbReference type="Proteomes" id="UP000182248"/>
    </source>
</evidence>
<accession>A0A1K1RKE0</accession>
<dbReference type="EMBL" id="FPJE01000027">
    <property type="protein sequence ID" value="SFW72308.1"/>
    <property type="molecule type" value="Genomic_DNA"/>
</dbReference>
<name>A0A1K1RKE0_9FLAO</name>
<dbReference type="STRING" id="1150368.SAMN02927921_03663"/>
<evidence type="ECO:0000313" key="1">
    <source>
        <dbReference type="EMBL" id="SFW72308.1"/>
    </source>
</evidence>
<reference evidence="1 2" key="1">
    <citation type="submission" date="2016-11" db="EMBL/GenBank/DDBJ databases">
        <authorList>
            <person name="Jaros S."/>
            <person name="Januszkiewicz K."/>
            <person name="Wedrychowicz H."/>
        </authorList>
    </citation>
    <scope>NUCLEOTIDE SEQUENCE [LARGE SCALE GENOMIC DNA]</scope>
    <source>
        <strain evidence="1 2">CGMCC 1.12145</strain>
    </source>
</reference>